<organism evidence="1 2">
    <name type="scientific">Bradyrhizobium lablabi</name>
    <dbReference type="NCBI Taxonomy" id="722472"/>
    <lineage>
        <taxon>Bacteria</taxon>
        <taxon>Pseudomonadati</taxon>
        <taxon>Pseudomonadota</taxon>
        <taxon>Alphaproteobacteria</taxon>
        <taxon>Hyphomicrobiales</taxon>
        <taxon>Nitrobacteraceae</taxon>
        <taxon>Bradyrhizobium</taxon>
    </lineage>
</organism>
<reference evidence="1 2" key="1">
    <citation type="submission" date="2014-03" db="EMBL/GenBank/DDBJ databases">
        <title>Bradyrhizobium valentinum sp. nov., isolated from effective nodules of Lupinus mariae-josephae, a lupine endemic of basic-lime soils in Eastern Spain.</title>
        <authorList>
            <person name="Duran D."/>
            <person name="Rey L."/>
            <person name="Navarro A."/>
            <person name="Busquets A."/>
            <person name="Imperial J."/>
            <person name="Ruiz-Argueso T."/>
        </authorList>
    </citation>
    <scope>NUCLEOTIDE SEQUENCE [LARGE SCALE GENOMIC DNA]</scope>
    <source>
        <strain evidence="1 2">CCBAU 23086</strain>
    </source>
</reference>
<dbReference type="EMBL" id="LLYB01000047">
    <property type="protein sequence ID" value="KRR26212.1"/>
    <property type="molecule type" value="Genomic_DNA"/>
</dbReference>
<dbReference type="Proteomes" id="UP000051660">
    <property type="component" value="Unassembled WGS sequence"/>
</dbReference>
<comment type="caution">
    <text evidence="1">The sequence shown here is derived from an EMBL/GenBank/DDBJ whole genome shotgun (WGS) entry which is preliminary data.</text>
</comment>
<sequence length="63" mass="6888">MGLVVGQPTIAASTKQSLGHLVQERDLMAFGNATEKRGRDAFFQAMVIVSRDHGRSPGKLEYI</sequence>
<gene>
    <name evidence="1" type="ORF">CQ14_21285</name>
</gene>
<evidence type="ECO:0000313" key="1">
    <source>
        <dbReference type="EMBL" id="KRR26212.1"/>
    </source>
</evidence>
<name>A0A0R3N1H8_9BRAD</name>
<evidence type="ECO:0000313" key="2">
    <source>
        <dbReference type="Proteomes" id="UP000051660"/>
    </source>
</evidence>
<protein>
    <submittedName>
        <fullName evidence="1">Uncharacterized protein</fullName>
    </submittedName>
</protein>
<proteinExistence type="predicted"/>
<dbReference type="AlphaFoldDB" id="A0A0R3N1H8"/>
<accession>A0A0R3N1H8</accession>